<dbReference type="EMBL" id="CDMY01000209">
    <property type="protein sequence ID" value="CEL94201.1"/>
    <property type="molecule type" value="Genomic_DNA"/>
</dbReference>
<keyword evidence="2" id="KW-1185">Reference proteome</keyword>
<dbReference type="VEuPathDB" id="CryptoDB:Vbra_7181"/>
<organism evidence="1 2">
    <name type="scientific">Vitrella brassicaformis (strain CCMP3155)</name>
    <dbReference type="NCBI Taxonomy" id="1169540"/>
    <lineage>
        <taxon>Eukaryota</taxon>
        <taxon>Sar</taxon>
        <taxon>Alveolata</taxon>
        <taxon>Colpodellida</taxon>
        <taxon>Vitrellaceae</taxon>
        <taxon>Vitrella</taxon>
    </lineage>
</organism>
<dbReference type="PANTHER" id="PTHR37835:SF1">
    <property type="entry name" value="ALPHA-CLOSTRIPAIN"/>
    <property type="match status" value="1"/>
</dbReference>
<proteinExistence type="predicted"/>
<protein>
    <submittedName>
        <fullName evidence="1">Uncharacterized protein</fullName>
    </submittedName>
</protein>
<sequence length="1591" mass="179720">MSECRKRLSYEVPVCNMDPGEDCPDQQTRHAYPVECGDRKPEFQLVPPTFCAGVMDRVDLTKKAHWTHLVYMNADNDLESDAMDDLAEMLQMPSGSINLLVLVDRSDPHAYHASHKAIHQLVICPEAYPDINLRTVRQQFSNTYELLMIGDPYDGQNGTSRRRWLLRKDWNEADMDNQETLRVFIRKALKDFPADHFALTLWDHGVGRKGFGGDSQSGQSGSLMTLFSLEQAIRGGISDAGMPDGFRFDLLSFDACLMSSYEVISALSSHGHYFLGSETIVSGAGWDWRFLRPTTYDGEPATPLDYAKSIAHATVDFHMRQQSLMPLAIVDLYKQREFRMAFAASQRGLTERLNTCVDTYEVDRIRTAYQKADDSLRAHKKSLFPEALANPVDMGHLLHHLEAEVERVMPLEELDTLREAYRLYNESIVYFNGSDSILLTGLHVDLPREPELYWWLAAGWPHSSEHQRLFQRADWLYGVGPEDYESIWGADITRDDHWQEFGMPADVKVALDPIYDARPHDGNAAAARYRVEVFRNTSSGVAMYTALNAIMINGSSALVVITGEAPHREELKGKEDGHFIDRVTAEWAAEAFILYQDTWGLVEDRTMRSNCSIPSWIRECPDGFGDAVPVRQPVDPIGEGSNSTLKRRCLWSSAIPSSDGSTSTLRKLQIPARFHRTFDDFDSNTEAHPAVLVIHYNVSSPHDSHFSLFAADRVGGEAQGFPDWLVSPGGVSEVSPREWGLLEPLQSYVNLTTAYGSGSYRMAEDGLKRDLSSCMGFRWGYNVTMAEFEAHAIEVLQWPTGSRDAAQRDRDPLDRVMGIRVEEAFAKPKAVGFLVGLSTNSTGTFLTYEQNDDDESVLFSVTGCRCIDKRCHKELRKPGFESVCRVTREACDVGTCRCEATDGEYFDACVEGEQQKVFTNNGCRCMSECRKRLSSVPMCNVDPGEDCPDQQTRYAYRLECGDRKPEFQLVPPTLCAGVMDRVDLTKKAHWTHLVYMNADNDLESDAMDDLAEMLQMPSGSISLLVLVDRSDPHAYHASHKAIHQLVICPEAYPDINLRTVRQQFSNTYELLMIGDPYDGQNSTSRRRWLLRKDWNEADMDNQETLRVFIRKALKDFPAYHFALTLWDHGVGRKGFGGDSQSGQSGSLMTLFSLEQAIRGGISDAGMPDGFRFDLLSFDACLMSSYEVISALSSHGHYFLGSETIVSGAGWDWRFLRPTIYDGKPTTPLDYAKSIAHATVDFHMRQQDVMPLAIVDLYKQREFRMAFAASQRSLTERLNTCFDTYEVDRIRTAYQRADNSLRAHKKSLFPQALANPVDMGRLLHHLEAEVERLMPLEELDTLREAYRLYNESIVYFNGSNSILLTVHVDLLHEQEHHRLLQIADVNDAVDLDEADIPWGAEITHDRYWQWSGTPADLNAFVEPIYDTKRGPCRGWGVFMRQDALLGIIDFTLYPRSNASSAHDGNTSAARYRVEVFRNTSSGVAMYTALNAIMINGSSALVVITEEALHREELKGKEDGHFIDRVTAEWAAEAFILYQDTWGLVEDRTMRSNCSIPSWIRECPDGFGDAVPVRQPVDPIDEGSNSMINRRCL</sequence>
<dbReference type="PhylomeDB" id="A0A0G4EEU1"/>
<evidence type="ECO:0000313" key="2">
    <source>
        <dbReference type="Proteomes" id="UP000041254"/>
    </source>
</evidence>
<dbReference type="PANTHER" id="PTHR37835">
    <property type="entry name" value="ALPHA-CLOSTRIPAIN"/>
    <property type="match status" value="1"/>
</dbReference>
<accession>A0A0G4EEU1</accession>
<evidence type="ECO:0000313" key="1">
    <source>
        <dbReference type="EMBL" id="CEL94201.1"/>
    </source>
</evidence>
<dbReference type="Proteomes" id="UP000041254">
    <property type="component" value="Unassembled WGS sequence"/>
</dbReference>
<dbReference type="Pfam" id="PF03415">
    <property type="entry name" value="Peptidase_C11"/>
    <property type="match status" value="2"/>
</dbReference>
<dbReference type="InterPro" id="IPR005077">
    <property type="entry name" value="Peptidase_C11"/>
</dbReference>
<dbReference type="InParanoid" id="A0A0G4EEU1"/>
<gene>
    <name evidence="1" type="ORF">Vbra_7181</name>
</gene>
<dbReference type="Gene3D" id="3.40.50.11970">
    <property type="match status" value="2"/>
</dbReference>
<reference evidence="1 2" key="1">
    <citation type="submission" date="2014-11" db="EMBL/GenBank/DDBJ databases">
        <authorList>
            <person name="Zhu J."/>
            <person name="Qi W."/>
            <person name="Song R."/>
        </authorList>
    </citation>
    <scope>NUCLEOTIDE SEQUENCE [LARGE SCALE GENOMIC DNA]</scope>
</reference>
<name>A0A0G4EEU1_VITBC</name>
<dbReference type="OrthoDB" id="542405at2759"/>